<dbReference type="PANTHER" id="PTHR42756:SF1">
    <property type="entry name" value="TRANSCRIPTIONAL REPRESSOR OF EMRAB OPERON"/>
    <property type="match status" value="1"/>
</dbReference>
<dbReference type="Proteomes" id="UP000182466">
    <property type="component" value="Unassembled WGS sequence"/>
</dbReference>
<evidence type="ECO:0000256" key="2">
    <source>
        <dbReference type="ARBA" id="ARBA00023125"/>
    </source>
</evidence>
<dbReference type="AlphaFoldDB" id="A0A1I7CJU4"/>
<proteinExistence type="predicted"/>
<dbReference type="GO" id="GO:0003677">
    <property type="term" value="F:DNA binding"/>
    <property type="evidence" value="ECO:0007669"/>
    <property type="project" value="UniProtKB-KW"/>
</dbReference>
<dbReference type="PANTHER" id="PTHR42756">
    <property type="entry name" value="TRANSCRIPTIONAL REGULATOR, MARR"/>
    <property type="match status" value="1"/>
</dbReference>
<dbReference type="InterPro" id="IPR036388">
    <property type="entry name" value="WH-like_DNA-bd_sf"/>
</dbReference>
<dbReference type="SMART" id="SM00347">
    <property type="entry name" value="HTH_MARR"/>
    <property type="match status" value="1"/>
</dbReference>
<reference evidence="5 6" key="1">
    <citation type="submission" date="2016-10" db="EMBL/GenBank/DDBJ databases">
        <authorList>
            <person name="de Groot N.N."/>
        </authorList>
    </citation>
    <scope>NUCLEOTIDE SEQUENCE [LARGE SCALE GENOMIC DNA]</scope>
    <source>
        <strain evidence="5 6">CGMCC 1.10959</strain>
    </source>
</reference>
<dbReference type="Pfam" id="PF12802">
    <property type="entry name" value="MarR_2"/>
    <property type="match status" value="1"/>
</dbReference>
<accession>A0A1I7CJU4</accession>
<feature type="domain" description="HTH marR-type" evidence="4">
    <location>
        <begin position="9"/>
        <end position="142"/>
    </location>
</feature>
<dbReference type="STRING" id="999627.SAMN05216236_11743"/>
<name>A0A1I7CJU4_9RHOB</name>
<evidence type="ECO:0000313" key="6">
    <source>
        <dbReference type="Proteomes" id="UP000182466"/>
    </source>
</evidence>
<keyword evidence="2 5" id="KW-0238">DNA-binding</keyword>
<dbReference type="PRINTS" id="PR00598">
    <property type="entry name" value="HTHMARR"/>
</dbReference>
<organism evidence="5 6">
    <name type="scientific">Sedimentitalea nanhaiensis</name>
    <dbReference type="NCBI Taxonomy" id="999627"/>
    <lineage>
        <taxon>Bacteria</taxon>
        <taxon>Pseudomonadati</taxon>
        <taxon>Pseudomonadota</taxon>
        <taxon>Alphaproteobacteria</taxon>
        <taxon>Rhodobacterales</taxon>
        <taxon>Paracoccaceae</taxon>
        <taxon>Sedimentitalea</taxon>
    </lineage>
</organism>
<dbReference type="PROSITE" id="PS50995">
    <property type="entry name" value="HTH_MARR_2"/>
    <property type="match status" value="1"/>
</dbReference>
<dbReference type="OrthoDB" id="9806864at2"/>
<dbReference type="EMBL" id="FPAW01000017">
    <property type="protein sequence ID" value="SFT99669.1"/>
    <property type="molecule type" value="Genomic_DNA"/>
</dbReference>
<evidence type="ECO:0000256" key="1">
    <source>
        <dbReference type="ARBA" id="ARBA00023015"/>
    </source>
</evidence>
<dbReference type="InterPro" id="IPR036390">
    <property type="entry name" value="WH_DNA-bd_sf"/>
</dbReference>
<dbReference type="Gene3D" id="1.10.10.10">
    <property type="entry name" value="Winged helix-like DNA-binding domain superfamily/Winged helix DNA-binding domain"/>
    <property type="match status" value="1"/>
</dbReference>
<evidence type="ECO:0000256" key="3">
    <source>
        <dbReference type="ARBA" id="ARBA00023163"/>
    </source>
</evidence>
<protein>
    <submittedName>
        <fullName evidence="5">DNA-binding transcriptional regulator, MarR family</fullName>
    </submittedName>
</protein>
<keyword evidence="1" id="KW-0805">Transcription regulation</keyword>
<gene>
    <name evidence="5" type="ORF">SAMN05216236_11743</name>
</gene>
<keyword evidence="3" id="KW-0804">Transcription</keyword>
<dbReference type="RefSeq" id="WP_036049933.1">
    <property type="nucleotide sequence ID" value="NZ_FPAW01000017.1"/>
</dbReference>
<sequence>MKPNDFNLSGFLPYKLAVLASRISKVLSTIYEERFGLSMPEWRVLVHVARCEKVSVRDIHNCVNLEKPRVSRAVAKMVEAGLLAKTASTRDQRLVEIELTEAGQRVLNDIIPEAMSFQARLMGAFSEDEASHFDDLIEQLHDELDKHANAPRRSSMDTNISD</sequence>
<dbReference type="eggNOG" id="COG1846">
    <property type="taxonomic scope" value="Bacteria"/>
</dbReference>
<keyword evidence="6" id="KW-1185">Reference proteome</keyword>
<dbReference type="SUPFAM" id="SSF46785">
    <property type="entry name" value="Winged helix' DNA-binding domain"/>
    <property type="match status" value="1"/>
</dbReference>
<evidence type="ECO:0000313" key="5">
    <source>
        <dbReference type="EMBL" id="SFT99669.1"/>
    </source>
</evidence>
<dbReference type="GO" id="GO:0003700">
    <property type="term" value="F:DNA-binding transcription factor activity"/>
    <property type="evidence" value="ECO:0007669"/>
    <property type="project" value="InterPro"/>
</dbReference>
<evidence type="ECO:0000259" key="4">
    <source>
        <dbReference type="PROSITE" id="PS50995"/>
    </source>
</evidence>
<dbReference type="InterPro" id="IPR000835">
    <property type="entry name" value="HTH_MarR-typ"/>
</dbReference>